<dbReference type="PANTHER" id="PTHR10177">
    <property type="entry name" value="CYCLINS"/>
    <property type="match status" value="1"/>
</dbReference>
<dbReference type="OMA" id="MTSFNLY"/>
<feature type="region of interest" description="Disordered" evidence="2">
    <location>
        <begin position="9"/>
        <end position="56"/>
    </location>
</feature>
<dbReference type="EMBL" id="CAJJDP010000107">
    <property type="protein sequence ID" value="CAD8194849.1"/>
    <property type="molecule type" value="Genomic_DNA"/>
</dbReference>
<evidence type="ECO:0000256" key="1">
    <source>
        <dbReference type="RuleBase" id="RU000383"/>
    </source>
</evidence>
<protein>
    <recommendedName>
        <fullName evidence="3">Cyclin-like domain-containing protein</fullName>
    </recommendedName>
</protein>
<evidence type="ECO:0000259" key="3">
    <source>
        <dbReference type="SMART" id="SM00385"/>
    </source>
</evidence>
<dbReference type="Pfam" id="PF00134">
    <property type="entry name" value="Cyclin_N"/>
    <property type="match status" value="1"/>
</dbReference>
<feature type="compositionally biased region" description="Low complexity" evidence="2">
    <location>
        <begin position="41"/>
        <end position="53"/>
    </location>
</feature>
<dbReference type="Proteomes" id="UP000683925">
    <property type="component" value="Unassembled WGS sequence"/>
</dbReference>
<evidence type="ECO:0000256" key="2">
    <source>
        <dbReference type="SAM" id="MobiDB-lite"/>
    </source>
</evidence>
<dbReference type="InterPro" id="IPR006671">
    <property type="entry name" value="Cyclin_N"/>
</dbReference>
<comment type="caution">
    <text evidence="4">The sequence shown here is derived from an EMBL/GenBank/DDBJ whole genome shotgun (WGS) entry which is preliminary data.</text>
</comment>
<reference evidence="4" key="1">
    <citation type="submission" date="2021-01" db="EMBL/GenBank/DDBJ databases">
        <authorList>
            <consortium name="Genoscope - CEA"/>
            <person name="William W."/>
        </authorList>
    </citation>
    <scope>NUCLEOTIDE SEQUENCE</scope>
</reference>
<comment type="similarity">
    <text evidence="1">Belongs to the cyclin family.</text>
</comment>
<gene>
    <name evidence="4" type="ORF">POCTA_138.1.T1070183</name>
</gene>
<sequence>MSISFDLIMKQDRNFSRSRRSTSPQLKNKKAQKNKQKKNHNLQSSSSKTKSISQEIQPGLPEEKNILNLISELETQNQKGIENQKLIHLCLQDAQNPMRKNNQELSEIWRQSQYNQNYHQEFQQSMMNEYVFLGNSLSNHMISQKQRAKMVNWMVEVLSNYNETTSNITFFRSVSIMDYYLQKSIFQFSDNNLHLIGITSMFIATKLEDIYHIPLIDFVTRVSHNQYSQFAIKAMEQSILETLNFEVTFPTSLDFLQKIFYQCFSLNDNPNLQNILDASIYRLKMCLYDYTMTSFNLYTLAASSLIYSIKDFVNKNYLNDRNIVIDLFYNKIIEISQIDLAELKSCEAYLQDLVSSFQILYPLFRNLQQYS</sequence>
<dbReference type="FunFam" id="1.10.472.10:FF:000089">
    <property type="entry name" value="Cyclin, N-terminal domain containing protein"/>
    <property type="match status" value="1"/>
</dbReference>
<keyword evidence="5" id="KW-1185">Reference proteome</keyword>
<feature type="domain" description="Cyclin-like" evidence="3">
    <location>
        <begin position="152"/>
        <end position="241"/>
    </location>
</feature>
<evidence type="ECO:0000313" key="5">
    <source>
        <dbReference type="Proteomes" id="UP000683925"/>
    </source>
</evidence>
<organism evidence="4 5">
    <name type="scientific">Paramecium octaurelia</name>
    <dbReference type="NCBI Taxonomy" id="43137"/>
    <lineage>
        <taxon>Eukaryota</taxon>
        <taxon>Sar</taxon>
        <taxon>Alveolata</taxon>
        <taxon>Ciliophora</taxon>
        <taxon>Intramacronucleata</taxon>
        <taxon>Oligohymenophorea</taxon>
        <taxon>Peniculida</taxon>
        <taxon>Parameciidae</taxon>
        <taxon>Paramecium</taxon>
    </lineage>
</organism>
<evidence type="ECO:0000313" key="4">
    <source>
        <dbReference type="EMBL" id="CAD8194849.1"/>
    </source>
</evidence>
<keyword evidence="1" id="KW-0195">Cyclin</keyword>
<feature type="compositionally biased region" description="Basic residues" evidence="2">
    <location>
        <begin position="27"/>
        <end position="40"/>
    </location>
</feature>
<dbReference type="OrthoDB" id="306099at2759"/>
<name>A0A8S1X2X1_PAROT</name>
<dbReference type="AlphaFoldDB" id="A0A8S1X2X1"/>
<dbReference type="SMART" id="SM00385">
    <property type="entry name" value="CYCLIN"/>
    <property type="match status" value="1"/>
</dbReference>
<dbReference type="InterPro" id="IPR039361">
    <property type="entry name" value="Cyclin"/>
</dbReference>
<proteinExistence type="inferred from homology"/>
<accession>A0A8S1X2X1</accession>
<dbReference type="InterPro" id="IPR013763">
    <property type="entry name" value="Cyclin-like_dom"/>
</dbReference>